<dbReference type="InterPro" id="IPR050231">
    <property type="entry name" value="Iron_ascorbate_oxido_reductase"/>
</dbReference>
<proteinExistence type="predicted"/>
<organism evidence="1 2">
    <name type="scientific">Hibiscus syriacus</name>
    <name type="common">Rose of Sharon</name>
    <dbReference type="NCBI Taxonomy" id="106335"/>
    <lineage>
        <taxon>Eukaryota</taxon>
        <taxon>Viridiplantae</taxon>
        <taxon>Streptophyta</taxon>
        <taxon>Embryophyta</taxon>
        <taxon>Tracheophyta</taxon>
        <taxon>Spermatophyta</taxon>
        <taxon>Magnoliopsida</taxon>
        <taxon>eudicotyledons</taxon>
        <taxon>Gunneridae</taxon>
        <taxon>Pentapetalae</taxon>
        <taxon>rosids</taxon>
        <taxon>malvids</taxon>
        <taxon>Malvales</taxon>
        <taxon>Malvaceae</taxon>
        <taxon>Malvoideae</taxon>
        <taxon>Hibiscus</taxon>
    </lineage>
</organism>
<evidence type="ECO:0000313" key="1">
    <source>
        <dbReference type="EMBL" id="KAE8660810.1"/>
    </source>
</evidence>
<comment type="caution">
    <text evidence="1">The sequence shown here is derived from an EMBL/GenBank/DDBJ whole genome shotgun (WGS) entry which is preliminary data.</text>
</comment>
<dbReference type="InterPro" id="IPR027443">
    <property type="entry name" value="IPNS-like_sf"/>
</dbReference>
<dbReference type="PANTHER" id="PTHR47990">
    <property type="entry name" value="2-OXOGLUTARATE (2OG) AND FE(II)-DEPENDENT OXYGENASE SUPERFAMILY PROTEIN-RELATED"/>
    <property type="match status" value="1"/>
</dbReference>
<dbReference type="AlphaFoldDB" id="A0A6A2WYQ3"/>
<gene>
    <name evidence="1" type="ORF">F3Y22_tig00116951pilonHSYRG00884</name>
</gene>
<protein>
    <recommendedName>
        <fullName evidence="3">Isopenicillin N synthase-like Fe(2+) 2OG dioxygenase domain-containing protein</fullName>
    </recommendedName>
</protein>
<evidence type="ECO:0008006" key="3">
    <source>
        <dbReference type="Google" id="ProtNLM"/>
    </source>
</evidence>
<reference evidence="1" key="1">
    <citation type="submission" date="2019-09" db="EMBL/GenBank/DDBJ databases">
        <title>Draft genome information of white flower Hibiscus syriacus.</title>
        <authorList>
            <person name="Kim Y.-M."/>
        </authorList>
    </citation>
    <scope>NUCLEOTIDE SEQUENCE [LARGE SCALE GENOMIC DNA]</scope>
    <source>
        <strain evidence="1">YM2019G1</strain>
    </source>
</reference>
<dbReference type="EMBL" id="VEPZ02001731">
    <property type="protein sequence ID" value="KAE8660810.1"/>
    <property type="molecule type" value="Genomic_DNA"/>
</dbReference>
<sequence>MVVESPVSVRSKKNRAVGIPSIDLSLDRSKVSELIVQACQNYGFFKQHAEPTDGFGYGSRNIGLNGDKGGGKIVGYPQYQIESNFRKRPPNYEMPSVGAANGYIKAVRDLASEILDLEAEGLRVHDRYVFSKLIEDVQNDSVLRFNHCPSLKTSKSRKDDDEVGFGEHSNPQILTILRFNDVSGLQISLPDGFCLAGFNKWKIYERET</sequence>
<keyword evidence="2" id="KW-1185">Reference proteome</keyword>
<dbReference type="Proteomes" id="UP000436088">
    <property type="component" value="Unassembled WGS sequence"/>
</dbReference>
<dbReference type="SUPFAM" id="SSF51197">
    <property type="entry name" value="Clavaminate synthase-like"/>
    <property type="match status" value="1"/>
</dbReference>
<dbReference type="Gene3D" id="2.60.120.330">
    <property type="entry name" value="B-lactam Antibiotic, Isopenicillin N Synthase, Chain"/>
    <property type="match status" value="1"/>
</dbReference>
<accession>A0A6A2WYQ3</accession>
<name>A0A6A2WYQ3_HIBSY</name>
<evidence type="ECO:0000313" key="2">
    <source>
        <dbReference type="Proteomes" id="UP000436088"/>
    </source>
</evidence>